<evidence type="ECO:0000256" key="2">
    <source>
        <dbReference type="SAM" id="SignalP"/>
    </source>
</evidence>
<feature type="compositionally biased region" description="Basic and acidic residues" evidence="1">
    <location>
        <begin position="170"/>
        <end position="181"/>
    </location>
</feature>
<protein>
    <recommendedName>
        <fullName evidence="5">Secreted protein</fullName>
    </recommendedName>
</protein>
<keyword evidence="4" id="KW-1185">Reference proteome</keyword>
<dbReference type="AlphaFoldDB" id="A0AAW0EFN4"/>
<feature type="chain" id="PRO_5043710010" description="Secreted protein" evidence="2">
    <location>
        <begin position="16"/>
        <end position="181"/>
    </location>
</feature>
<dbReference type="EMBL" id="JAWWNJ010000001">
    <property type="protein sequence ID" value="KAK7063510.1"/>
    <property type="molecule type" value="Genomic_DNA"/>
</dbReference>
<feature type="signal peptide" evidence="2">
    <location>
        <begin position="1"/>
        <end position="15"/>
    </location>
</feature>
<gene>
    <name evidence="3" type="ORF">R3P38DRAFT_3129</name>
</gene>
<sequence>MFSLKLCLVVTSVLCIRLPVSEENDDCAVVAPSEKVEFESSPTESPNRGVTHPSLDGDKLKTSLHFGNLSFTSPVIAFHLLPSLPPRQVFRVNLRWGEVDGGRWVHSRPLAHRQRRPRHTHADSYALPSYWHGRGWSWHGHGPSTPSPRPRGCHGPRRAESFCSGSSESVEAKVESRASLG</sequence>
<reference evidence="3 4" key="1">
    <citation type="journal article" date="2024" name="J Genomics">
        <title>Draft genome sequencing and assembly of Favolaschia claudopus CIRM-BRFM 2984 isolated from oak limbs.</title>
        <authorList>
            <person name="Navarro D."/>
            <person name="Drula E."/>
            <person name="Chaduli D."/>
            <person name="Cazenave R."/>
            <person name="Ahrendt S."/>
            <person name="Wang J."/>
            <person name="Lipzen A."/>
            <person name="Daum C."/>
            <person name="Barry K."/>
            <person name="Grigoriev I.V."/>
            <person name="Favel A."/>
            <person name="Rosso M.N."/>
            <person name="Martin F."/>
        </authorList>
    </citation>
    <scope>NUCLEOTIDE SEQUENCE [LARGE SCALE GENOMIC DNA]</scope>
    <source>
        <strain evidence="3 4">CIRM-BRFM 2984</strain>
    </source>
</reference>
<evidence type="ECO:0008006" key="5">
    <source>
        <dbReference type="Google" id="ProtNLM"/>
    </source>
</evidence>
<comment type="caution">
    <text evidence="3">The sequence shown here is derived from an EMBL/GenBank/DDBJ whole genome shotgun (WGS) entry which is preliminary data.</text>
</comment>
<organism evidence="3 4">
    <name type="scientific">Favolaschia claudopus</name>
    <dbReference type="NCBI Taxonomy" id="2862362"/>
    <lineage>
        <taxon>Eukaryota</taxon>
        <taxon>Fungi</taxon>
        <taxon>Dikarya</taxon>
        <taxon>Basidiomycota</taxon>
        <taxon>Agaricomycotina</taxon>
        <taxon>Agaricomycetes</taxon>
        <taxon>Agaricomycetidae</taxon>
        <taxon>Agaricales</taxon>
        <taxon>Marasmiineae</taxon>
        <taxon>Mycenaceae</taxon>
        <taxon>Favolaschia</taxon>
    </lineage>
</organism>
<dbReference type="Proteomes" id="UP001362999">
    <property type="component" value="Unassembled WGS sequence"/>
</dbReference>
<evidence type="ECO:0000256" key="1">
    <source>
        <dbReference type="SAM" id="MobiDB-lite"/>
    </source>
</evidence>
<accession>A0AAW0EFN4</accession>
<keyword evidence="2" id="KW-0732">Signal</keyword>
<proteinExistence type="predicted"/>
<feature type="region of interest" description="Disordered" evidence="1">
    <location>
        <begin position="141"/>
        <end position="181"/>
    </location>
</feature>
<evidence type="ECO:0000313" key="4">
    <source>
        <dbReference type="Proteomes" id="UP001362999"/>
    </source>
</evidence>
<evidence type="ECO:0000313" key="3">
    <source>
        <dbReference type="EMBL" id="KAK7063510.1"/>
    </source>
</evidence>
<name>A0AAW0EFN4_9AGAR</name>